<dbReference type="Proteomes" id="UP001152562">
    <property type="component" value="Unassembled WGS sequence"/>
</dbReference>
<keyword evidence="2" id="KW-1185">Reference proteome</keyword>
<evidence type="ECO:0000313" key="2">
    <source>
        <dbReference type="Proteomes" id="UP001152562"/>
    </source>
</evidence>
<dbReference type="Pfam" id="PF25571">
    <property type="entry name" value="TPR_CCP1_N"/>
    <property type="match status" value="1"/>
</dbReference>
<gene>
    <name evidence="1" type="ORF">PIBRA_LOCUS7820</name>
</gene>
<dbReference type="InterPro" id="IPR011989">
    <property type="entry name" value="ARM-like"/>
</dbReference>
<dbReference type="AlphaFoldDB" id="A0A9P0TM54"/>
<reference evidence="1" key="1">
    <citation type="submission" date="2022-05" db="EMBL/GenBank/DDBJ databases">
        <authorList>
            <person name="Okamura Y."/>
        </authorList>
    </citation>
    <scope>NUCLEOTIDE SEQUENCE</scope>
</reference>
<dbReference type="Gene3D" id="1.25.10.10">
    <property type="entry name" value="Leucine-rich Repeat Variant"/>
    <property type="match status" value="1"/>
</dbReference>
<name>A0A9P0TM54_PIEBR</name>
<proteinExistence type="predicted"/>
<protein>
    <submittedName>
        <fullName evidence="1">Uncharacterized protein</fullName>
    </submittedName>
</protein>
<accession>A0A9P0TM54</accession>
<sequence>MADEATSDCLFERLRLHQQRAPDSTEVARAITARINSRLTSHDKHVRQCTLEKLWNKQTGAIQMLLSILETSRDVATSTYITSILREALCLKQGKGKKCSANNIARQQCCQHLISLNGTQVMLRTIITTHGKRDGNVGTELMLHDLVWILAALSPKDTKFAMKVRMLGCVRTMHLILKGHFTDNKLIFPLLVIMKQLAKNPVTTSILIRDGAITTYERVLVSLGFIPTARLRLCLDAIDYFSKNS</sequence>
<comment type="caution">
    <text evidence="1">The sequence shown here is derived from an EMBL/GenBank/DDBJ whole genome shotgun (WGS) entry which is preliminary data.</text>
</comment>
<dbReference type="EMBL" id="CALOZG010000013">
    <property type="protein sequence ID" value="CAH4031279.1"/>
    <property type="molecule type" value="Genomic_DNA"/>
</dbReference>
<evidence type="ECO:0000313" key="1">
    <source>
        <dbReference type="EMBL" id="CAH4031279.1"/>
    </source>
</evidence>
<organism evidence="1 2">
    <name type="scientific">Pieris brassicae</name>
    <name type="common">White butterfly</name>
    <name type="synonym">Large white butterfly</name>
    <dbReference type="NCBI Taxonomy" id="7116"/>
    <lineage>
        <taxon>Eukaryota</taxon>
        <taxon>Metazoa</taxon>
        <taxon>Ecdysozoa</taxon>
        <taxon>Arthropoda</taxon>
        <taxon>Hexapoda</taxon>
        <taxon>Insecta</taxon>
        <taxon>Pterygota</taxon>
        <taxon>Neoptera</taxon>
        <taxon>Endopterygota</taxon>
        <taxon>Lepidoptera</taxon>
        <taxon>Glossata</taxon>
        <taxon>Ditrysia</taxon>
        <taxon>Papilionoidea</taxon>
        <taxon>Pieridae</taxon>
        <taxon>Pierinae</taxon>
        <taxon>Pieris</taxon>
    </lineage>
</organism>